<feature type="compositionally biased region" description="Basic and acidic residues" evidence="1">
    <location>
        <begin position="322"/>
        <end position="358"/>
    </location>
</feature>
<protein>
    <submittedName>
        <fullName evidence="2">Uncharacterized protein</fullName>
    </submittedName>
</protein>
<feature type="region of interest" description="Disordered" evidence="1">
    <location>
        <begin position="224"/>
        <end position="258"/>
    </location>
</feature>
<dbReference type="Proteomes" id="UP001212997">
    <property type="component" value="Unassembled WGS sequence"/>
</dbReference>
<feature type="region of interest" description="Disordered" evidence="1">
    <location>
        <begin position="18"/>
        <end position="46"/>
    </location>
</feature>
<feature type="region of interest" description="Disordered" evidence="1">
    <location>
        <begin position="297"/>
        <end position="358"/>
    </location>
</feature>
<reference evidence="2" key="1">
    <citation type="submission" date="2022-07" db="EMBL/GenBank/DDBJ databases">
        <title>Genome Sequence of Physisporinus lineatus.</title>
        <authorList>
            <person name="Buettner E."/>
        </authorList>
    </citation>
    <scope>NUCLEOTIDE SEQUENCE</scope>
    <source>
        <strain evidence="2">VT162</strain>
    </source>
</reference>
<evidence type="ECO:0000256" key="1">
    <source>
        <dbReference type="SAM" id="MobiDB-lite"/>
    </source>
</evidence>
<feature type="compositionally biased region" description="Low complexity" evidence="1">
    <location>
        <begin position="233"/>
        <end position="247"/>
    </location>
</feature>
<proteinExistence type="predicted"/>
<evidence type="ECO:0000313" key="3">
    <source>
        <dbReference type="Proteomes" id="UP001212997"/>
    </source>
</evidence>
<dbReference type="EMBL" id="JANAWD010000083">
    <property type="protein sequence ID" value="KAJ3487765.1"/>
    <property type="molecule type" value="Genomic_DNA"/>
</dbReference>
<sequence length="547" mass="64142">MRVLSLVFGAKKLPVQHNRDEKPKVINHSPHLTSSPSEDDQDRATECERTRAFLLAEQRREVDFLEAEAKRREPDDARNEEFIRFLTANTKSFWENQKARGVAFIEEETKQEGVFKENEGTRNSAFEEAQVKREELIKYAQDRRLKRAKWYSVQREEVRNKGRTKRDELFEALIRDLQRQFDEFLKAEVESSPEDVDIQPVLQEKFYLRRHSVSSSRVIATFSPPSGEKVLQRRSSSRSSMRPISPSVIASPTPREPSIVTTIDNEPISVVNEPISVVDEPISLADEPIPVVNEPISVVNEPAPSPPKQTSTQPTTYSESDSQPKQEQGRIFKEGQQIRESKFKEGEAKRESGHLTRQEDLDKHVASQKVDVGRAQVAFQRSFNHHQRSRDQAAGLRRGRFRAFLLQVQGVFEQYQYRFTSSEHRRQLQFKEQVSQFKSLLEIQELEWTRDFLVSQELRRHQFYTGESDRVQKEVEAVMEREKTFSEVQEKRTKEFHDLQKDLQERCIEAESKAQYVFEGLVRDWRRKMAENLKNWKEWFREAVESV</sequence>
<accession>A0AAD5YGQ2</accession>
<evidence type="ECO:0000313" key="2">
    <source>
        <dbReference type="EMBL" id="KAJ3487765.1"/>
    </source>
</evidence>
<name>A0AAD5YGQ2_9APHY</name>
<dbReference type="AlphaFoldDB" id="A0AAD5YGQ2"/>
<keyword evidence="3" id="KW-1185">Reference proteome</keyword>
<gene>
    <name evidence="2" type="ORF">NLI96_g3315</name>
</gene>
<comment type="caution">
    <text evidence="2">The sequence shown here is derived from an EMBL/GenBank/DDBJ whole genome shotgun (WGS) entry which is preliminary data.</text>
</comment>
<organism evidence="2 3">
    <name type="scientific">Meripilus lineatus</name>
    <dbReference type="NCBI Taxonomy" id="2056292"/>
    <lineage>
        <taxon>Eukaryota</taxon>
        <taxon>Fungi</taxon>
        <taxon>Dikarya</taxon>
        <taxon>Basidiomycota</taxon>
        <taxon>Agaricomycotina</taxon>
        <taxon>Agaricomycetes</taxon>
        <taxon>Polyporales</taxon>
        <taxon>Meripilaceae</taxon>
        <taxon>Meripilus</taxon>
    </lineage>
</organism>